<reference evidence="1 2" key="1">
    <citation type="submission" date="2024-02" db="EMBL/GenBank/DDBJ databases">
        <title>Chromosome-level genome assembly of the Eurasian Minnow (Phoxinus phoxinus).</title>
        <authorList>
            <person name="Oriowo T.O."/>
            <person name="Martin S."/>
            <person name="Stange M."/>
            <person name="Chrysostomakis Y."/>
            <person name="Brown T."/>
            <person name="Winkler S."/>
            <person name="Kukowka S."/>
            <person name="Myers E.W."/>
            <person name="Bohne A."/>
        </authorList>
    </citation>
    <scope>NUCLEOTIDE SEQUENCE [LARGE SCALE GENOMIC DNA]</scope>
    <source>
        <strain evidence="1">ZFMK-TIS-60720</strain>
        <tissue evidence="1">Whole Organism</tissue>
    </source>
</reference>
<name>A0AAN9CS56_9TELE</name>
<comment type="caution">
    <text evidence="1">The sequence shown here is derived from an EMBL/GenBank/DDBJ whole genome shotgun (WGS) entry which is preliminary data.</text>
</comment>
<sequence length="71" mass="8096">MIAYFTCVPGDPLRIRWTPDAYPLSTDDQATSHTRIYLWHPEFNISLHLKLWKRTAHNGTKPTSPSCNAGV</sequence>
<evidence type="ECO:0000313" key="1">
    <source>
        <dbReference type="EMBL" id="KAK7146087.1"/>
    </source>
</evidence>
<protein>
    <submittedName>
        <fullName evidence="1">Uncharacterized protein</fullName>
    </submittedName>
</protein>
<dbReference type="EMBL" id="JAYKXH010000014">
    <property type="protein sequence ID" value="KAK7146087.1"/>
    <property type="molecule type" value="Genomic_DNA"/>
</dbReference>
<keyword evidence="2" id="KW-1185">Reference proteome</keyword>
<dbReference type="AlphaFoldDB" id="A0AAN9CS56"/>
<accession>A0AAN9CS56</accession>
<evidence type="ECO:0000313" key="2">
    <source>
        <dbReference type="Proteomes" id="UP001364617"/>
    </source>
</evidence>
<organism evidence="1 2">
    <name type="scientific">Phoxinus phoxinus</name>
    <name type="common">Eurasian minnow</name>
    <dbReference type="NCBI Taxonomy" id="58324"/>
    <lineage>
        <taxon>Eukaryota</taxon>
        <taxon>Metazoa</taxon>
        <taxon>Chordata</taxon>
        <taxon>Craniata</taxon>
        <taxon>Vertebrata</taxon>
        <taxon>Euteleostomi</taxon>
        <taxon>Actinopterygii</taxon>
        <taxon>Neopterygii</taxon>
        <taxon>Teleostei</taxon>
        <taxon>Ostariophysi</taxon>
        <taxon>Cypriniformes</taxon>
        <taxon>Leuciscidae</taxon>
        <taxon>Phoxininae</taxon>
        <taxon>Phoxinus</taxon>
    </lineage>
</organism>
<gene>
    <name evidence="1" type="ORF">R3I93_013726</name>
</gene>
<proteinExistence type="predicted"/>
<dbReference type="Proteomes" id="UP001364617">
    <property type="component" value="Unassembled WGS sequence"/>
</dbReference>